<proteinExistence type="predicted"/>
<dbReference type="KEGG" id="cwo:Cwoe_0891"/>
<dbReference type="Proteomes" id="UP000008229">
    <property type="component" value="Chromosome"/>
</dbReference>
<dbReference type="InterPro" id="IPR000326">
    <property type="entry name" value="PAP2/HPO"/>
</dbReference>
<evidence type="ECO:0000256" key="2">
    <source>
        <dbReference type="ARBA" id="ARBA00022475"/>
    </source>
</evidence>
<feature type="domain" description="Phosphatidic acid phosphatase type 2/haloperoxidase" evidence="7">
    <location>
        <begin position="78"/>
        <end position="188"/>
    </location>
</feature>
<evidence type="ECO:0000256" key="6">
    <source>
        <dbReference type="ARBA" id="ARBA00023136"/>
    </source>
</evidence>
<keyword evidence="3" id="KW-0812">Transmembrane</keyword>
<keyword evidence="5" id="KW-1133">Transmembrane helix</keyword>
<dbReference type="eggNOG" id="COG0671">
    <property type="taxonomic scope" value="Bacteria"/>
</dbReference>
<dbReference type="GO" id="GO:0005886">
    <property type="term" value="C:plasma membrane"/>
    <property type="evidence" value="ECO:0007669"/>
    <property type="project" value="UniProtKB-SubCell"/>
</dbReference>
<evidence type="ECO:0000259" key="7">
    <source>
        <dbReference type="SMART" id="SM00014"/>
    </source>
</evidence>
<dbReference type="Gene3D" id="1.20.144.10">
    <property type="entry name" value="Phosphatidic acid phosphatase type 2/haloperoxidase"/>
    <property type="match status" value="1"/>
</dbReference>
<dbReference type="SMART" id="SM00014">
    <property type="entry name" value="acidPPc"/>
    <property type="match status" value="1"/>
</dbReference>
<name>D3FBF5_CONWI</name>
<dbReference type="SUPFAM" id="SSF48317">
    <property type="entry name" value="Acid phosphatase/Vanadium-dependent haloperoxidase"/>
    <property type="match status" value="1"/>
</dbReference>
<dbReference type="RefSeq" id="WP_012932377.1">
    <property type="nucleotide sequence ID" value="NC_013739.1"/>
</dbReference>
<dbReference type="HOGENOM" id="CLU_072573_7_0_11"/>
<evidence type="ECO:0000256" key="1">
    <source>
        <dbReference type="ARBA" id="ARBA00004651"/>
    </source>
</evidence>
<gene>
    <name evidence="8" type="ordered locus">Cwoe_0891</name>
</gene>
<evidence type="ECO:0000256" key="4">
    <source>
        <dbReference type="ARBA" id="ARBA00022801"/>
    </source>
</evidence>
<organism evidence="8 9">
    <name type="scientific">Conexibacter woesei (strain DSM 14684 / CCUG 47730 / CIP 108061 / JCM 11494 / NBRC 100937 / ID131577)</name>
    <dbReference type="NCBI Taxonomy" id="469383"/>
    <lineage>
        <taxon>Bacteria</taxon>
        <taxon>Bacillati</taxon>
        <taxon>Actinomycetota</taxon>
        <taxon>Thermoleophilia</taxon>
        <taxon>Solirubrobacterales</taxon>
        <taxon>Conexibacteraceae</taxon>
        <taxon>Conexibacter</taxon>
    </lineage>
</organism>
<accession>D3FBF5</accession>
<keyword evidence="4" id="KW-0378">Hydrolase</keyword>
<dbReference type="InterPro" id="IPR036938">
    <property type="entry name" value="PAP2/HPO_sf"/>
</dbReference>
<protein>
    <submittedName>
        <fullName evidence="8">Phosphoesterase PA-phosphatase related protein</fullName>
    </submittedName>
</protein>
<dbReference type="PANTHER" id="PTHR14969:SF62">
    <property type="entry name" value="DECAPRENYLPHOSPHORYL-5-PHOSPHORIBOSE PHOSPHATASE RV3807C-RELATED"/>
    <property type="match status" value="1"/>
</dbReference>
<evidence type="ECO:0000256" key="5">
    <source>
        <dbReference type="ARBA" id="ARBA00022989"/>
    </source>
</evidence>
<dbReference type="EMBL" id="CP001854">
    <property type="protein sequence ID" value="ADB49324.1"/>
    <property type="molecule type" value="Genomic_DNA"/>
</dbReference>
<dbReference type="PANTHER" id="PTHR14969">
    <property type="entry name" value="SPHINGOSINE-1-PHOSPHATE PHOSPHOHYDROLASE"/>
    <property type="match status" value="1"/>
</dbReference>
<keyword evidence="9" id="KW-1185">Reference proteome</keyword>
<dbReference type="GO" id="GO:0016787">
    <property type="term" value="F:hydrolase activity"/>
    <property type="evidence" value="ECO:0007669"/>
    <property type="project" value="UniProtKB-KW"/>
</dbReference>
<keyword evidence="6" id="KW-0472">Membrane</keyword>
<reference evidence="8 9" key="1">
    <citation type="journal article" date="2010" name="Stand. Genomic Sci.">
        <title>Complete genome sequence of Conexibacter woesei type strain (ID131577).</title>
        <authorList>
            <person name="Pukall R."/>
            <person name="Lapidus A."/>
            <person name="Glavina Del Rio T."/>
            <person name="Copeland A."/>
            <person name="Tice H."/>
            <person name="Cheng J.-F."/>
            <person name="Lucas S."/>
            <person name="Chen F."/>
            <person name="Nolan M."/>
            <person name="Bruce D."/>
            <person name="Goodwin L."/>
            <person name="Pitluck S."/>
            <person name="Mavromatis K."/>
            <person name="Ivanova N."/>
            <person name="Ovchinnikova G."/>
            <person name="Pati A."/>
            <person name="Chen A."/>
            <person name="Palaniappan K."/>
            <person name="Land M."/>
            <person name="Hauser L."/>
            <person name="Chang Y.-J."/>
            <person name="Jeffries C.D."/>
            <person name="Chain P."/>
            <person name="Meincke L."/>
            <person name="Sims D."/>
            <person name="Brettin T."/>
            <person name="Detter J.C."/>
            <person name="Rohde M."/>
            <person name="Goeker M."/>
            <person name="Bristow J."/>
            <person name="Eisen J.A."/>
            <person name="Markowitz V."/>
            <person name="Kyrpides N.C."/>
            <person name="Klenk H.-P."/>
            <person name="Hugenholtz P."/>
        </authorList>
    </citation>
    <scope>NUCLEOTIDE SEQUENCE [LARGE SCALE GENOMIC DNA]</scope>
    <source>
        <strain evidence="9">DSM 14684 / CIP 108061 / JCM 11494 / NBRC 100937 / ID131577</strain>
    </source>
</reference>
<sequence length="199" mass="20482">MDSAQDSPAAPPPGPARWLDDAERVDVALYAAIARTPTPALDRAMARLSHAADYSRLSLVSAAVLAAAGGHSGRRAAVDGLVAVGVTSSVVNLAAKPLGRRRRPDRAAEHVPVARHVRMPSSTSFPSGHSAAAFAFATGVGHALPRAAIPLRGLAALVAYSRVHTGVHYPGDVVAGALIGTVLAQLATHARDRRAAQRP</sequence>
<reference evidence="9" key="2">
    <citation type="submission" date="2010-01" db="EMBL/GenBank/DDBJ databases">
        <title>The complete genome of Conexibacter woesei DSM 14684.</title>
        <authorList>
            <consortium name="US DOE Joint Genome Institute (JGI-PGF)"/>
            <person name="Lucas S."/>
            <person name="Copeland A."/>
            <person name="Lapidus A."/>
            <person name="Glavina del Rio T."/>
            <person name="Dalin E."/>
            <person name="Tice H."/>
            <person name="Bruce D."/>
            <person name="Goodwin L."/>
            <person name="Pitluck S."/>
            <person name="Kyrpides N."/>
            <person name="Mavromatis K."/>
            <person name="Ivanova N."/>
            <person name="Mikhailova N."/>
            <person name="Chertkov O."/>
            <person name="Brettin T."/>
            <person name="Detter J.C."/>
            <person name="Han C."/>
            <person name="Larimer F."/>
            <person name="Land M."/>
            <person name="Hauser L."/>
            <person name="Markowitz V."/>
            <person name="Cheng J.-F."/>
            <person name="Hugenholtz P."/>
            <person name="Woyke T."/>
            <person name="Wu D."/>
            <person name="Pukall R."/>
            <person name="Steenblock K."/>
            <person name="Schneider S."/>
            <person name="Klenk H.-P."/>
            <person name="Eisen J.A."/>
        </authorList>
    </citation>
    <scope>NUCLEOTIDE SEQUENCE [LARGE SCALE GENOMIC DNA]</scope>
    <source>
        <strain evidence="9">DSM 14684 / CIP 108061 / JCM 11494 / NBRC 100937 / ID131577</strain>
    </source>
</reference>
<evidence type="ECO:0000313" key="8">
    <source>
        <dbReference type="EMBL" id="ADB49324.1"/>
    </source>
</evidence>
<keyword evidence="2" id="KW-1003">Cell membrane</keyword>
<evidence type="ECO:0000313" key="9">
    <source>
        <dbReference type="Proteomes" id="UP000008229"/>
    </source>
</evidence>
<comment type="subcellular location">
    <subcellularLocation>
        <location evidence="1">Cell membrane</location>
        <topology evidence="1">Multi-pass membrane protein</topology>
    </subcellularLocation>
</comment>
<dbReference type="STRING" id="469383.Cwoe_0891"/>
<dbReference type="Pfam" id="PF01569">
    <property type="entry name" value="PAP2"/>
    <property type="match status" value="1"/>
</dbReference>
<dbReference type="AlphaFoldDB" id="D3FBF5"/>
<evidence type="ECO:0000256" key="3">
    <source>
        <dbReference type="ARBA" id="ARBA00022692"/>
    </source>
</evidence>